<gene>
    <name evidence="2" type="ORF">F2Q69_00013299</name>
</gene>
<sequence length="62" mass="6970">MNNNNGTVAAPSDTVARKSSDTVARKSTDTLAENRELLKRSEEDEFARESTMAAQHRRTEHH</sequence>
<name>A0A8S9QRP0_BRACR</name>
<dbReference type="EMBL" id="QGKX02000996">
    <property type="protein sequence ID" value="KAF3555524.1"/>
    <property type="molecule type" value="Genomic_DNA"/>
</dbReference>
<protein>
    <submittedName>
        <fullName evidence="2">Uncharacterized protein</fullName>
    </submittedName>
</protein>
<dbReference type="AlphaFoldDB" id="A0A8S9QRP0"/>
<feature type="compositionally biased region" description="Basic and acidic residues" evidence="1">
    <location>
        <begin position="15"/>
        <end position="42"/>
    </location>
</feature>
<feature type="region of interest" description="Disordered" evidence="1">
    <location>
        <begin position="1"/>
        <end position="62"/>
    </location>
</feature>
<evidence type="ECO:0000256" key="1">
    <source>
        <dbReference type="SAM" id="MobiDB-lite"/>
    </source>
</evidence>
<proteinExistence type="predicted"/>
<comment type="caution">
    <text evidence="2">The sequence shown here is derived from an EMBL/GenBank/DDBJ whole genome shotgun (WGS) entry which is preliminary data.</text>
</comment>
<accession>A0A8S9QRP0</accession>
<evidence type="ECO:0000313" key="3">
    <source>
        <dbReference type="Proteomes" id="UP000712600"/>
    </source>
</evidence>
<organism evidence="2 3">
    <name type="scientific">Brassica cretica</name>
    <name type="common">Mustard</name>
    <dbReference type="NCBI Taxonomy" id="69181"/>
    <lineage>
        <taxon>Eukaryota</taxon>
        <taxon>Viridiplantae</taxon>
        <taxon>Streptophyta</taxon>
        <taxon>Embryophyta</taxon>
        <taxon>Tracheophyta</taxon>
        <taxon>Spermatophyta</taxon>
        <taxon>Magnoliopsida</taxon>
        <taxon>eudicotyledons</taxon>
        <taxon>Gunneridae</taxon>
        <taxon>Pentapetalae</taxon>
        <taxon>rosids</taxon>
        <taxon>malvids</taxon>
        <taxon>Brassicales</taxon>
        <taxon>Brassicaceae</taxon>
        <taxon>Brassiceae</taxon>
        <taxon>Brassica</taxon>
    </lineage>
</organism>
<dbReference type="Proteomes" id="UP000712600">
    <property type="component" value="Unassembled WGS sequence"/>
</dbReference>
<evidence type="ECO:0000313" key="2">
    <source>
        <dbReference type="EMBL" id="KAF3555524.1"/>
    </source>
</evidence>
<reference evidence="2" key="1">
    <citation type="submission" date="2019-12" db="EMBL/GenBank/DDBJ databases">
        <title>Genome sequencing and annotation of Brassica cretica.</title>
        <authorList>
            <person name="Studholme D.J."/>
            <person name="Sarris P."/>
        </authorList>
    </citation>
    <scope>NUCLEOTIDE SEQUENCE</scope>
    <source>
        <strain evidence="2">PFS-109/04</strain>
        <tissue evidence="2">Leaf</tissue>
    </source>
</reference>